<keyword evidence="3" id="KW-0012">Acyltransferase</keyword>
<gene>
    <name evidence="3" type="ORF">RAK27_01825</name>
</gene>
<dbReference type="InterPro" id="IPR018357">
    <property type="entry name" value="Hexapep_transf_CS"/>
</dbReference>
<dbReference type="InterPro" id="IPR050179">
    <property type="entry name" value="Trans_hexapeptide_repeat"/>
</dbReference>
<dbReference type="RefSeq" id="WP_010053154.1">
    <property type="nucleotide sequence ID" value="NZ_CBCPHT010000004.1"/>
</dbReference>
<reference evidence="3" key="1">
    <citation type="submission" date="2023-08" db="EMBL/GenBank/DDBJ databases">
        <title>Genomic characterization of piscicolin 126 produced by Carnobacterium maltaromaticum CM22 strain isolated from salmon (Salmo salar).</title>
        <authorList>
            <person name="Gonzalez-Gragera E."/>
            <person name="Garcia-Lopez J.D."/>
            <person name="Teso-Perez C."/>
            <person name="Gimenez-Hernandez I."/>
            <person name="Peralta-Sanchez J.M."/>
            <person name="Valdivia E."/>
            <person name="Montalban-Lopez M."/>
            <person name="Martin-Platero A.M."/>
            <person name="Banos A."/>
            <person name="Martinez-Bueno M."/>
        </authorList>
    </citation>
    <scope>NUCLEOTIDE SEQUENCE</scope>
    <source>
        <strain evidence="3">CM22</strain>
    </source>
</reference>
<proteinExistence type="predicted"/>
<evidence type="ECO:0000256" key="1">
    <source>
        <dbReference type="ARBA" id="ARBA00022679"/>
    </source>
</evidence>
<dbReference type="Proteomes" id="UP001290462">
    <property type="component" value="Unassembled WGS sequence"/>
</dbReference>
<dbReference type="PANTHER" id="PTHR43300">
    <property type="entry name" value="ACETYLTRANSFERASE"/>
    <property type="match status" value="1"/>
</dbReference>
<sequence length="216" mass="24320">MKEFTNWSDTKQLKELITNPLIEVGEGSYYSGYYGNQNFEDGCVRYLWGDEKTKDLFNPIEDFGWKMDKLIIGNYVCIAGGATILMGGNHNHHPDWITVYPFAGHIKESYAPKGDTVIKSDAWIGMNAMIMPGVTIGEGAIVASGSIVVGDVPPYTMVGGNPAKAIKKRFTDEEIKQLLTIRWFDWTADEIKNAEPILMSQSIDKLYEYYQENILN</sequence>
<keyword evidence="2" id="KW-0677">Repeat</keyword>
<dbReference type="EMBL" id="JAVBVO010000001">
    <property type="protein sequence ID" value="MDZ5757394.1"/>
    <property type="molecule type" value="Genomic_DNA"/>
</dbReference>
<evidence type="ECO:0000256" key="2">
    <source>
        <dbReference type="ARBA" id="ARBA00022737"/>
    </source>
</evidence>
<dbReference type="SUPFAM" id="SSF51161">
    <property type="entry name" value="Trimeric LpxA-like enzymes"/>
    <property type="match status" value="1"/>
</dbReference>
<evidence type="ECO:0000313" key="4">
    <source>
        <dbReference type="Proteomes" id="UP001290462"/>
    </source>
</evidence>
<dbReference type="CDD" id="cd03349">
    <property type="entry name" value="LbH_XAT"/>
    <property type="match status" value="1"/>
</dbReference>
<dbReference type="Gene3D" id="2.160.10.10">
    <property type="entry name" value="Hexapeptide repeat proteins"/>
    <property type="match status" value="1"/>
</dbReference>
<keyword evidence="1 3" id="KW-0808">Transferase</keyword>
<dbReference type="EC" id="2.3.1.-" evidence="3"/>
<accession>A0AAW9JYX9</accession>
<protein>
    <submittedName>
        <fullName evidence="3">CatB-related O-acetyltransferase</fullName>
        <ecNumber evidence="3">2.3.1.-</ecNumber>
    </submittedName>
</protein>
<evidence type="ECO:0000313" key="3">
    <source>
        <dbReference type="EMBL" id="MDZ5757394.1"/>
    </source>
</evidence>
<organism evidence="3 4">
    <name type="scientific">Carnobacterium maltaromaticum</name>
    <name type="common">Carnobacterium piscicola</name>
    <dbReference type="NCBI Taxonomy" id="2751"/>
    <lineage>
        <taxon>Bacteria</taxon>
        <taxon>Bacillati</taxon>
        <taxon>Bacillota</taxon>
        <taxon>Bacilli</taxon>
        <taxon>Lactobacillales</taxon>
        <taxon>Carnobacteriaceae</taxon>
        <taxon>Carnobacterium</taxon>
    </lineage>
</organism>
<dbReference type="AlphaFoldDB" id="A0AAW9JYX9"/>
<name>A0AAW9JYX9_CARML</name>
<dbReference type="PANTHER" id="PTHR43300:SF11">
    <property type="entry name" value="ACETYLTRANSFERASE RV3034C-RELATED"/>
    <property type="match status" value="1"/>
</dbReference>
<dbReference type="InterPro" id="IPR001451">
    <property type="entry name" value="Hexapep"/>
</dbReference>
<dbReference type="PROSITE" id="PS00101">
    <property type="entry name" value="HEXAPEP_TRANSFERASES"/>
    <property type="match status" value="1"/>
</dbReference>
<comment type="caution">
    <text evidence="3">The sequence shown here is derived from an EMBL/GenBank/DDBJ whole genome shotgun (WGS) entry which is preliminary data.</text>
</comment>
<dbReference type="GO" id="GO:0016746">
    <property type="term" value="F:acyltransferase activity"/>
    <property type="evidence" value="ECO:0007669"/>
    <property type="project" value="UniProtKB-KW"/>
</dbReference>
<dbReference type="InterPro" id="IPR011004">
    <property type="entry name" value="Trimer_LpxA-like_sf"/>
</dbReference>
<dbReference type="Pfam" id="PF00132">
    <property type="entry name" value="Hexapep"/>
    <property type="match status" value="1"/>
</dbReference>